<keyword evidence="1" id="KW-0812">Transmembrane</keyword>
<dbReference type="AlphaFoldDB" id="A0AAW1TYD2"/>
<comment type="caution">
    <text evidence="2">The sequence shown here is derived from an EMBL/GenBank/DDBJ whole genome shotgun (WGS) entry which is preliminary data.</text>
</comment>
<evidence type="ECO:0000313" key="3">
    <source>
        <dbReference type="Proteomes" id="UP001431783"/>
    </source>
</evidence>
<proteinExistence type="predicted"/>
<protein>
    <submittedName>
        <fullName evidence="2">Uncharacterized protein</fullName>
    </submittedName>
</protein>
<keyword evidence="1" id="KW-1133">Transmembrane helix</keyword>
<dbReference type="EMBL" id="JARQZJ010000016">
    <property type="protein sequence ID" value="KAK9873122.1"/>
    <property type="molecule type" value="Genomic_DNA"/>
</dbReference>
<accession>A0AAW1TYD2</accession>
<name>A0AAW1TYD2_9CUCU</name>
<gene>
    <name evidence="2" type="ORF">WA026_021358</name>
</gene>
<reference evidence="2 3" key="1">
    <citation type="submission" date="2023-03" db="EMBL/GenBank/DDBJ databases">
        <title>Genome insight into feeding habits of ladybird beetles.</title>
        <authorList>
            <person name="Li H.-S."/>
            <person name="Huang Y.-H."/>
            <person name="Pang H."/>
        </authorList>
    </citation>
    <scope>NUCLEOTIDE SEQUENCE [LARGE SCALE GENOMIC DNA]</scope>
    <source>
        <strain evidence="2">SYSU_2023b</strain>
        <tissue evidence="2">Whole body</tissue>
    </source>
</reference>
<feature type="transmembrane region" description="Helical" evidence="1">
    <location>
        <begin position="106"/>
        <end position="125"/>
    </location>
</feature>
<evidence type="ECO:0000256" key="1">
    <source>
        <dbReference type="SAM" id="Phobius"/>
    </source>
</evidence>
<organism evidence="2 3">
    <name type="scientific">Henosepilachna vigintioctopunctata</name>
    <dbReference type="NCBI Taxonomy" id="420089"/>
    <lineage>
        <taxon>Eukaryota</taxon>
        <taxon>Metazoa</taxon>
        <taxon>Ecdysozoa</taxon>
        <taxon>Arthropoda</taxon>
        <taxon>Hexapoda</taxon>
        <taxon>Insecta</taxon>
        <taxon>Pterygota</taxon>
        <taxon>Neoptera</taxon>
        <taxon>Endopterygota</taxon>
        <taxon>Coleoptera</taxon>
        <taxon>Polyphaga</taxon>
        <taxon>Cucujiformia</taxon>
        <taxon>Coccinelloidea</taxon>
        <taxon>Coccinellidae</taxon>
        <taxon>Epilachninae</taxon>
        <taxon>Epilachnini</taxon>
        <taxon>Henosepilachna</taxon>
    </lineage>
</organism>
<sequence length="273" mass="30199">MNFTGNSHFRHPFLRKMDKDPVTTDAALDYSLSSTVDYAISLSIDESFGNVDETNDVWYPVLFKTNTSFQFAEDISDSLYVNVYNNSNSSVYNNNGSLNTDQTLKLATTVGISFLFGVIILATIIDNRTSCLANILEKQTARHEIKPPWKRLLKCLILNKTYDKAATVQTSVNGFQKTGLWPVDPNVFPGYLFEPAETTNIATRWIESEEDSTAVENLADLSQVAESSLTSLTIASTSAADNPRPISAAQSRDIFTYCYIVISTPGPNQTRSG</sequence>
<dbReference type="Proteomes" id="UP001431783">
    <property type="component" value="Unassembled WGS sequence"/>
</dbReference>
<evidence type="ECO:0000313" key="2">
    <source>
        <dbReference type="EMBL" id="KAK9873122.1"/>
    </source>
</evidence>
<keyword evidence="3" id="KW-1185">Reference proteome</keyword>
<keyword evidence="1" id="KW-0472">Membrane</keyword>